<protein>
    <submittedName>
        <fullName evidence="3">Uncharacterized protein isoform X1</fullName>
    </submittedName>
</protein>
<dbReference type="PaxDb" id="3635-A0A1U8KE26"/>
<keyword evidence="2" id="KW-1185">Reference proteome</keyword>
<dbReference type="Proteomes" id="UP000818029">
    <property type="component" value="Chromosome D10"/>
</dbReference>
<dbReference type="AlphaFoldDB" id="A0A1U8KE26"/>
<evidence type="ECO:0000259" key="1">
    <source>
        <dbReference type="Pfam" id="PF26138"/>
    </source>
</evidence>
<dbReference type="STRING" id="3635.A0A1U8KE26"/>
<reference evidence="2" key="1">
    <citation type="journal article" date="2020" name="Nat. Genet.">
        <title>Genomic diversifications of five Gossypium allopolyploid species and their impact on cotton improvement.</title>
        <authorList>
            <person name="Chen Z.J."/>
            <person name="Sreedasyam A."/>
            <person name="Ando A."/>
            <person name="Song Q."/>
            <person name="De Santiago L.M."/>
            <person name="Hulse-Kemp A.M."/>
            <person name="Ding M."/>
            <person name="Ye W."/>
            <person name="Kirkbride R.C."/>
            <person name="Jenkins J."/>
            <person name="Plott C."/>
            <person name="Lovell J."/>
            <person name="Lin Y.M."/>
            <person name="Vaughn R."/>
            <person name="Liu B."/>
            <person name="Simpson S."/>
            <person name="Scheffler B.E."/>
            <person name="Wen L."/>
            <person name="Saski C.A."/>
            <person name="Grover C.E."/>
            <person name="Hu G."/>
            <person name="Conover J.L."/>
            <person name="Carlson J.W."/>
            <person name="Shu S."/>
            <person name="Boston L.B."/>
            <person name="Williams M."/>
            <person name="Peterson D.G."/>
            <person name="McGee K."/>
            <person name="Jones D.C."/>
            <person name="Wendel J.F."/>
            <person name="Stelly D.M."/>
            <person name="Grimwood J."/>
            <person name="Schmutz J."/>
        </authorList>
    </citation>
    <scope>NUCLEOTIDE SEQUENCE [LARGE SCALE GENOMIC DNA]</scope>
    <source>
        <strain evidence="2">cv. TM-1</strain>
    </source>
</reference>
<dbReference type="InterPro" id="IPR058353">
    <property type="entry name" value="DUF8040"/>
</dbReference>
<dbReference type="Pfam" id="PF26138">
    <property type="entry name" value="DUF8040"/>
    <property type="match status" value="1"/>
</dbReference>
<accession>A0A1U8KE26</accession>
<evidence type="ECO:0000313" key="3">
    <source>
        <dbReference type="RefSeq" id="XP_016698914.1"/>
    </source>
</evidence>
<sequence>MSIVDDYSGDESDEEREKKEILQCIECFNRLFVVASSSVQLYYEKYILRQPCMDSKQSGETWIREILDGHESRCIINFRMSKMVFTSLLRVLETRYNLQTSRNISSSEMLGIFLYILGIGAKVSQCRERFQRSGSTISRHFAIVLEKVSRMATDLIAPEDPFFSSIPEQIRKDSRYMPHFKDCIGAIDGTHIAAILPPNEQILYIGRKGIPTRNVILICVSHLSWLDGKDRHMTLEYFLMQFEIQNTNFRTHQMENIILLILVILK</sequence>
<evidence type="ECO:0000313" key="2">
    <source>
        <dbReference type="Proteomes" id="UP000818029"/>
    </source>
</evidence>
<dbReference type="InterPro" id="IPR045249">
    <property type="entry name" value="HARBI1-like"/>
</dbReference>
<dbReference type="RefSeq" id="XP_016698914.1">
    <property type="nucleotide sequence ID" value="XM_016843425.2"/>
</dbReference>
<proteinExistence type="predicted"/>
<gene>
    <name evidence="3" type="primary">LOC107914495</name>
</gene>
<dbReference type="GeneID" id="107914495"/>
<dbReference type="PANTHER" id="PTHR22930:SF221">
    <property type="entry name" value="NUCLEASE HARBI1"/>
    <property type="match status" value="1"/>
</dbReference>
<dbReference type="KEGG" id="ghi:107914495"/>
<reference evidence="3" key="2">
    <citation type="submission" date="2025-08" db="UniProtKB">
        <authorList>
            <consortium name="RefSeq"/>
        </authorList>
    </citation>
    <scope>IDENTIFICATION</scope>
</reference>
<organism evidence="2 3">
    <name type="scientific">Gossypium hirsutum</name>
    <name type="common">Upland cotton</name>
    <name type="synonym">Gossypium mexicanum</name>
    <dbReference type="NCBI Taxonomy" id="3635"/>
    <lineage>
        <taxon>Eukaryota</taxon>
        <taxon>Viridiplantae</taxon>
        <taxon>Streptophyta</taxon>
        <taxon>Embryophyta</taxon>
        <taxon>Tracheophyta</taxon>
        <taxon>Spermatophyta</taxon>
        <taxon>Magnoliopsida</taxon>
        <taxon>eudicotyledons</taxon>
        <taxon>Gunneridae</taxon>
        <taxon>Pentapetalae</taxon>
        <taxon>rosids</taxon>
        <taxon>malvids</taxon>
        <taxon>Malvales</taxon>
        <taxon>Malvaceae</taxon>
        <taxon>Malvoideae</taxon>
        <taxon>Gossypium</taxon>
    </lineage>
</organism>
<feature type="domain" description="DUF8040" evidence="1">
    <location>
        <begin position="55"/>
        <end position="149"/>
    </location>
</feature>
<dbReference type="PANTHER" id="PTHR22930">
    <property type="match status" value="1"/>
</dbReference>
<name>A0A1U8KE26_GOSHI</name>